<name>A0A559JK93_9BACL</name>
<sequence length="124" mass="13622">MTMKKEIQTLLAPGPVGPYSQGIQVGNRVYVAGQGPLNPETGTVPETIEEQTRQVLTNIQNILTAAGATMDHVVKVTAHLSDLKYFDAYNSVYEQFFSRPYPVRTTVGSQLDNILVEIDVIAEI</sequence>
<dbReference type="OrthoDB" id="9803101at2"/>
<dbReference type="PANTHER" id="PTHR11803">
    <property type="entry name" value="2-IMINOBUTANOATE/2-IMINOPROPANOATE DEAMINASE RIDA"/>
    <property type="match status" value="1"/>
</dbReference>
<evidence type="ECO:0000256" key="1">
    <source>
        <dbReference type="ARBA" id="ARBA00010552"/>
    </source>
</evidence>
<dbReference type="GO" id="GO:0005829">
    <property type="term" value="C:cytosol"/>
    <property type="evidence" value="ECO:0007669"/>
    <property type="project" value="TreeGrafter"/>
</dbReference>
<comment type="similarity">
    <text evidence="1">Belongs to the RutC family.</text>
</comment>
<accession>A0A559JK93</accession>
<dbReference type="InterPro" id="IPR006175">
    <property type="entry name" value="YjgF/YER057c/UK114"/>
</dbReference>
<dbReference type="GO" id="GO:0019239">
    <property type="term" value="F:deaminase activity"/>
    <property type="evidence" value="ECO:0007669"/>
    <property type="project" value="TreeGrafter"/>
</dbReference>
<gene>
    <name evidence="2" type="ORF">FPZ49_33295</name>
</gene>
<evidence type="ECO:0000313" key="3">
    <source>
        <dbReference type="Proteomes" id="UP000317036"/>
    </source>
</evidence>
<dbReference type="PANTHER" id="PTHR11803:SF39">
    <property type="entry name" value="2-IMINOBUTANOATE_2-IMINOPROPANOATE DEAMINASE"/>
    <property type="match status" value="1"/>
</dbReference>
<dbReference type="FunFam" id="3.30.1330.40:FF:000001">
    <property type="entry name" value="L-PSP family endoribonuclease"/>
    <property type="match status" value="1"/>
</dbReference>
<dbReference type="InterPro" id="IPR006056">
    <property type="entry name" value="RidA"/>
</dbReference>
<evidence type="ECO:0000313" key="2">
    <source>
        <dbReference type="EMBL" id="TVY00308.1"/>
    </source>
</evidence>
<dbReference type="InterPro" id="IPR035959">
    <property type="entry name" value="RutC-like_sf"/>
</dbReference>
<proteinExistence type="inferred from homology"/>
<dbReference type="Gene3D" id="3.30.1330.40">
    <property type="entry name" value="RutC-like"/>
    <property type="match status" value="1"/>
</dbReference>
<dbReference type="AlphaFoldDB" id="A0A559JK93"/>
<dbReference type="SUPFAM" id="SSF55298">
    <property type="entry name" value="YjgF-like"/>
    <property type="match status" value="1"/>
</dbReference>
<reference evidence="2 3" key="1">
    <citation type="submission" date="2019-07" db="EMBL/GenBank/DDBJ databases">
        <authorList>
            <person name="Kim J."/>
        </authorList>
    </citation>
    <scope>NUCLEOTIDE SEQUENCE [LARGE SCALE GENOMIC DNA]</scope>
    <source>
        <strain evidence="2 3">JC52</strain>
    </source>
</reference>
<dbReference type="CDD" id="cd00448">
    <property type="entry name" value="YjgF_YER057c_UK114_family"/>
    <property type="match status" value="1"/>
</dbReference>
<keyword evidence="3" id="KW-1185">Reference proteome</keyword>
<protein>
    <submittedName>
        <fullName evidence="2">RidA family protein</fullName>
    </submittedName>
</protein>
<dbReference type="NCBIfam" id="TIGR00004">
    <property type="entry name" value="Rid family detoxifying hydrolase"/>
    <property type="match status" value="1"/>
</dbReference>
<comment type="caution">
    <text evidence="2">The sequence shown here is derived from an EMBL/GenBank/DDBJ whole genome shotgun (WGS) entry which is preliminary data.</text>
</comment>
<dbReference type="Proteomes" id="UP000317036">
    <property type="component" value="Unassembled WGS sequence"/>
</dbReference>
<dbReference type="Pfam" id="PF01042">
    <property type="entry name" value="Ribonuc_L-PSP"/>
    <property type="match status" value="1"/>
</dbReference>
<organism evidence="2 3">
    <name type="scientific">Paenibacillus cremeus</name>
    <dbReference type="NCBI Taxonomy" id="2163881"/>
    <lineage>
        <taxon>Bacteria</taxon>
        <taxon>Bacillati</taxon>
        <taxon>Bacillota</taxon>
        <taxon>Bacilli</taxon>
        <taxon>Bacillales</taxon>
        <taxon>Paenibacillaceae</taxon>
        <taxon>Paenibacillus</taxon>
    </lineage>
</organism>
<dbReference type="EMBL" id="VNJI01000076">
    <property type="protein sequence ID" value="TVY00308.1"/>
    <property type="molecule type" value="Genomic_DNA"/>
</dbReference>